<feature type="domain" description="EGF-like" evidence="11">
    <location>
        <begin position="2137"/>
        <end position="2177"/>
    </location>
</feature>
<keyword evidence="4 10" id="KW-0245">EGF-like domain</keyword>
<dbReference type="Gene3D" id="2.10.25.10">
    <property type="entry name" value="Laminin"/>
    <property type="match status" value="45"/>
</dbReference>
<feature type="domain" description="EGF-like" evidence="11">
    <location>
        <begin position="1901"/>
        <end position="1942"/>
    </location>
</feature>
<dbReference type="PANTHER" id="PTHR47333:SF5">
    <property type="entry name" value="FIBRILLIN-3"/>
    <property type="match status" value="1"/>
</dbReference>
<feature type="domain" description="EGF-like" evidence="11">
    <location>
        <begin position="2452"/>
        <end position="2490"/>
    </location>
</feature>
<dbReference type="PROSITE" id="PS01187">
    <property type="entry name" value="EGF_CA"/>
    <property type="match status" value="14"/>
</dbReference>
<feature type="domain" description="EGF-like" evidence="11">
    <location>
        <begin position="1207"/>
        <end position="1248"/>
    </location>
</feature>
<reference evidence="13" key="1">
    <citation type="submission" date="2022-01" db="EMBL/GenBank/DDBJ databases">
        <authorList>
            <person name="King R."/>
        </authorList>
    </citation>
    <scope>NUCLEOTIDE SEQUENCE</scope>
</reference>
<evidence type="ECO:0000256" key="3">
    <source>
        <dbReference type="ARBA" id="ARBA00022530"/>
    </source>
</evidence>
<feature type="domain" description="TB" evidence="12">
    <location>
        <begin position="823"/>
        <end position="862"/>
    </location>
</feature>
<feature type="domain" description="EGF-like" evidence="11">
    <location>
        <begin position="457"/>
        <end position="493"/>
    </location>
</feature>
<evidence type="ECO:0000256" key="8">
    <source>
        <dbReference type="ARBA" id="ARBA00023157"/>
    </source>
</evidence>
<keyword evidence="2" id="KW-0964">Secreted</keyword>
<evidence type="ECO:0000259" key="12">
    <source>
        <dbReference type="PROSITE" id="PS51364"/>
    </source>
</evidence>
<dbReference type="PROSITE" id="PS00022">
    <property type="entry name" value="EGF_1"/>
    <property type="match status" value="2"/>
</dbReference>
<feature type="disulfide bond" evidence="10">
    <location>
        <begin position="2578"/>
        <end position="2588"/>
    </location>
</feature>
<dbReference type="InterPro" id="IPR013032">
    <property type="entry name" value="EGF-like_CS"/>
</dbReference>
<dbReference type="InterPro" id="IPR049883">
    <property type="entry name" value="NOTCH1_EGF-like"/>
</dbReference>
<feature type="domain" description="EGF-like" evidence="11">
    <location>
        <begin position="540"/>
        <end position="580"/>
    </location>
</feature>
<feature type="domain" description="EGF-like" evidence="11">
    <location>
        <begin position="1374"/>
        <end position="1411"/>
    </location>
</feature>
<dbReference type="Proteomes" id="UP001152798">
    <property type="component" value="Chromosome 7"/>
</dbReference>
<dbReference type="FunFam" id="2.10.25.10:FF:000017">
    <property type="entry name" value="latent-transforming growth factor beta-binding protein 4 isoform X1"/>
    <property type="match status" value="1"/>
</dbReference>
<feature type="domain" description="EGF-like" evidence="11">
    <location>
        <begin position="1040"/>
        <end position="1081"/>
    </location>
</feature>
<feature type="domain" description="EGF-like" evidence="11">
    <location>
        <begin position="1775"/>
        <end position="1817"/>
    </location>
</feature>
<dbReference type="InterPro" id="IPR036773">
    <property type="entry name" value="TB_dom_sf"/>
</dbReference>
<dbReference type="Pfam" id="PF07645">
    <property type="entry name" value="EGF_CA"/>
    <property type="match status" value="32"/>
</dbReference>
<feature type="disulfide bond" evidence="10">
    <location>
        <begin position="421"/>
        <end position="431"/>
    </location>
</feature>
<keyword evidence="8 10" id="KW-1015">Disulfide bond</keyword>
<feature type="domain" description="TB" evidence="12">
    <location>
        <begin position="1505"/>
        <end position="1561"/>
    </location>
</feature>
<dbReference type="SMART" id="SM00181">
    <property type="entry name" value="EGF"/>
    <property type="match status" value="49"/>
</dbReference>
<dbReference type="InterPro" id="IPR017878">
    <property type="entry name" value="TB_dom"/>
</dbReference>
<dbReference type="Pfam" id="PF14670">
    <property type="entry name" value="FXa_inhibition"/>
    <property type="match status" value="1"/>
</dbReference>
<dbReference type="SMART" id="SM00179">
    <property type="entry name" value="EGF_CA"/>
    <property type="match status" value="46"/>
</dbReference>
<name>A0A9P0MYZ5_NEZVI</name>
<dbReference type="Pfam" id="PF00008">
    <property type="entry name" value="EGF"/>
    <property type="match status" value="1"/>
</dbReference>
<evidence type="ECO:0000256" key="7">
    <source>
        <dbReference type="ARBA" id="ARBA00022837"/>
    </source>
</evidence>
<evidence type="ECO:0000256" key="5">
    <source>
        <dbReference type="ARBA" id="ARBA00022729"/>
    </source>
</evidence>
<feature type="domain" description="EGF-like" evidence="11">
    <location>
        <begin position="1124"/>
        <end position="1165"/>
    </location>
</feature>
<dbReference type="FunFam" id="2.10.25.10:FF:000804">
    <property type="entry name" value="Fibrillin-1"/>
    <property type="match status" value="1"/>
</dbReference>
<feature type="domain" description="TB" evidence="12">
    <location>
        <begin position="166"/>
        <end position="207"/>
    </location>
</feature>
<dbReference type="InterPro" id="IPR024731">
    <property type="entry name" value="NELL2-like_EGF"/>
</dbReference>
<dbReference type="EMBL" id="OV725083">
    <property type="protein sequence ID" value="CAH1407578.1"/>
    <property type="molecule type" value="Genomic_DNA"/>
</dbReference>
<dbReference type="SUPFAM" id="SSF57196">
    <property type="entry name" value="EGF/Laminin"/>
    <property type="match status" value="11"/>
</dbReference>
<evidence type="ECO:0000259" key="11">
    <source>
        <dbReference type="PROSITE" id="PS50026"/>
    </source>
</evidence>
<dbReference type="FunFam" id="2.10.25.10:FF:000014">
    <property type="entry name" value="Latent-transforming growth factor beta-binding protein 3"/>
    <property type="match status" value="2"/>
</dbReference>
<dbReference type="FunFam" id="2.10.25.10:FF:000240">
    <property type="entry name" value="Vitamin K-dependent protein S"/>
    <property type="match status" value="1"/>
</dbReference>
<keyword evidence="7" id="KW-0106">Calcium</keyword>
<feature type="disulfide bond" evidence="10">
    <location>
        <begin position="150"/>
        <end position="159"/>
    </location>
</feature>
<feature type="domain" description="EGF-like" evidence="11">
    <location>
        <begin position="2369"/>
        <end position="2410"/>
    </location>
</feature>
<dbReference type="FunFam" id="2.10.25.10:FF:000071">
    <property type="entry name" value="Fibrillin 2"/>
    <property type="match status" value="1"/>
</dbReference>
<dbReference type="InterPro" id="IPR000742">
    <property type="entry name" value="EGF"/>
</dbReference>
<dbReference type="FunFam" id="2.10.25.10:FF:000653">
    <property type="entry name" value="Putative Fibrillin-1"/>
    <property type="match status" value="1"/>
</dbReference>
<sequence>MMGNALCVIPICTGRRCGRGRCVKPNLCLCEGGHLSPSCSSHPAPNRLPHTGVAESHSKPNDGCGNCQNGATCLMGKCICRAGFTGLKCQEREIISREGDDCGGCQNGGTCASGRCHCRPGYSGHNCQEPVCKEDCLNGGRCIAPDRCACVYGYTGRRCEADYRTGPCFTKVSNGLCGGQLPGVVCTKNLCCATVGAAWGHPCEPCPHNLPCEDGHLKNIHSGQCVDINECDAIPGLCLGGECVNTIGSFICKCPKGQARDEVTNMCRDIDECAEQGVCENGYCINTDGSYYCTCHPGFIRNTEMTGCIDTRQDECYPDLVGGQCYTGLPIRLSKKDCCCGMGMGKAWGHQCELCPVSGEDEFSRLCNDIIDEGNACAFRPTICGGGRCQPTPGGYECACFPGYTKVIKGQSQVCEDVNECAQGFCLGGNCINSNGSFVCHCSEGYHVSSDGTKCIDYDECQQNGMCANGQCINMAGSFKCQCKPGFVLSSTGHACIDIDECYENPRICLNGRCENTPGSYQCLCLSGYTLSQDRAFCSDIDECANPQTCQNGRCYNMEGTYKCLCDSGYKLSSDEKSCHDIDECNSQNPPCQNGRCLNTIGSFRCSCQSGYSVSLDGRSCLDMQKDVCYLYDNGQCREPSLAVVTKSTCCCCTSSSFMFAWGSPCNPCPMPGSHEFSILCPRGPGMTAEDKDINECALTPALCANGACENMKGGYRCVCNKGYEPDSTWKKCVDIDECKADESTCDGGQCRNTPGSFQCICPPGTRENVVNHVCDDIDECSEIQDACYNGDCINTVGSYECACPPGSVIDHTGRVCIDNRKGSCWTRLVAGRCENSLPGVTLQSECCCSIGVAWGSPCQMCHHTDCSCPRGFTKTDGKTCTDINECSLNAGVCRGGGTCVNTEGSFTCVCPPGLTLDSAGTMCIDVRQESCFSEFKHGMGSGTIEGLYPKSLCCCSPVGKAWGGSPNGQQCEACPKQNTLAFTDLCPKGPGMIDRKDINECIEFPGICANGRCRNMVGGFSCRCNQGYTLDENGIKCVDIDECNIMHGACGNGTCQNLPGSFTCNCKEGFENSEIMQVCVDINECEKIPGLCRGGTCKNTPGSFTCICPAGHELAPDKKSCKDIDECSRTSGICSNGVCENMMGTYQCVCDDGYEHAGIKSHCEDIDECDSSNGGCQSICLNTPGSFLCDCQRGFVLSLDSRTCMDIDECKENPRICNGGKCRNTIGSFTCECTKGLLQGPDGSSCVDIDECAQDKNICGNGECDNTVGSYLCHCEPGYSVKPNQSSLCTDDDECELCNNNCDVNAHCINNPGSYSCRCKDGFTGDGTSCQDINECLNNNGGCNQNAQCVNNDGSFKCVCDSGFRGDGYLCTDVDECAENPMLCANGHCLNYPGSFRCECEMGFMHPNDNSETACVDINECQMFSNLCVYGECKNIFGMFRCECKDGFQLDNTGGNCTDKNECDSPQACQYGTCKNTIGSYICTCPDNYQLVPAGNACVDKRESRCYLNVEPLPGRGPRCSKETGGPMTKATCCCSLGRAWGLSCELCPEQGTKEYKDLCPGGTGYSPNVVTVGLEDINECVEHDNLCKNGHCTNTFGSYMCSCSDGFRLSNTTAICVDIDECNENIHTCGPVGFCVNEDGSFHCICPDHYMLLPNGKGCVDMRMEQCYTSIHGSECSHPMMMKQTRMLCCCSMGAAWGTPCQKCPTPGSREYIDLCGHGDLVDPMTNKTIFIDECSMMPTLCTNGKCMNTPGSFECLCNRGFSYDQESHLCIDENECLRSPSPCRGNSECVNSQGSFHCLCPDGYKLGVSYRDCVDVDECIEKPGVCAHGSCKNFQGSFQCVCPSGYSLSTNRDACVDINECARHPNICNNGTCSNSEGSFSCACHPGFKLSHNNDCIDVDECHVMPLLCKNGRCRNTVGSFKCECFEGYTLAPDQQYCRDINECSETDDICLPPGRCQNTIGSFICSCPPGYRLSPDRKSCVDIDECLERKGICEGGICNNTIGGMICHCPEGFILSDTGMKCIDMRKNLCYDTMDQGYCSSPRMKTITMKECCCSMGMGWGTDCLPCPEEGTDEFLQLCPQGPGREDTGHDLDECAIMPNACSGGDCINTDGSFRCECPSGYILDSTGKHCVDDNECLHSNNICGNGTCTNVEGGFECSCNFGFAPGPMQTCEDINECQELSNQCAFRCHNVPGSFRCICPYGYTLAPDGRHCRDVDECLTPANNCKFQCKNMIGSFTCICPEGYSTVDMSDDCQDIDECSTTPDICQNGRCFNTEGSYRCDCYPGFKRSPDGSHCLDERVGNCFRSYIRGQCGTELSEKQVTRADCCCTMGAAWGPMCEPCPPPHSLNYTDLCLEAGINIDGQDIDECKALPDLCKNGRCINSLGSYKCICNKGYKLDYTGTSCRDINECYNRPSPCKFHCQNTDGSYRCSCPNGYKLAPDGITCFDVDECATRQHTCQHICTNTVGSYSCSCPPGYRQEGDHCLDIDECANGVGVCIPPGKCINTLGSYRCICPRGYKMDKANNYCKDEDECTDDSKCQHGCENMLGSFRCNCPEGYIRHLYYNKCIDDNECMKNPCGQANCVNTLGSYQCSCPDNYQFDEANMICVQMNSACIGSPCSFGCTPKMNGDGFTCGCPNGYQQIGQGHCLATINPVSNFGVSTPSLITQQGLYHIPSDKVISTEGCFSCKTNGRQRRMTNGTVPFWMNGIKSKGFKKPKNGTRHKRHHGGKQANANQIMQLTELSKADWEYKVLRLTKLQTRHRKRILEIQPTVKGNYIYKILRGNERGHFELEKHSRAWALHFKKRHNNSSVFNLEIVGLPVSPKLPSPPVTQPIVLRVRIVVV</sequence>
<dbReference type="PANTHER" id="PTHR47333">
    <property type="entry name" value="VON WILLEBRAND FACTOR C AND EGF DOMAIN-CONTAINING PROTEIN"/>
    <property type="match status" value="1"/>
</dbReference>
<dbReference type="FunFam" id="2.10.25.10:FF:000139">
    <property type="entry name" value="Fibulin-1"/>
    <property type="match status" value="1"/>
</dbReference>
<dbReference type="FunFam" id="2.10.25.10:FF:000010">
    <property type="entry name" value="Pro-epidermal growth factor"/>
    <property type="match status" value="2"/>
</dbReference>
<evidence type="ECO:0000256" key="1">
    <source>
        <dbReference type="ARBA" id="ARBA00004498"/>
    </source>
</evidence>
<accession>A0A9P0MYZ5</accession>
<dbReference type="FunFam" id="2.10.25.10:FF:000023">
    <property type="entry name" value="Fibrillin 2"/>
    <property type="match status" value="1"/>
</dbReference>
<feature type="domain" description="EGF-like" evidence="11">
    <location>
        <begin position="1943"/>
        <end position="1985"/>
    </location>
</feature>
<feature type="domain" description="EGF-like" evidence="11">
    <location>
        <begin position="128"/>
        <end position="160"/>
    </location>
</feature>
<dbReference type="InterPro" id="IPR052080">
    <property type="entry name" value="vWF_C/EGF_Fibrillin"/>
</dbReference>
<dbReference type="Gene3D" id="3.90.290.10">
    <property type="entry name" value="TGF-beta binding (TB) domain"/>
    <property type="match status" value="9"/>
</dbReference>
<dbReference type="Pfam" id="PF00683">
    <property type="entry name" value="TB"/>
    <property type="match status" value="9"/>
</dbReference>
<dbReference type="FunFam" id="2.10.25.10:FF:000005">
    <property type="entry name" value="Fibrillin 2"/>
    <property type="match status" value="4"/>
</dbReference>
<feature type="domain" description="EGF-like" evidence="11">
    <location>
        <begin position="1249"/>
        <end position="1291"/>
    </location>
</feature>
<feature type="domain" description="EGF-like" evidence="11">
    <location>
        <begin position="2491"/>
        <end position="2529"/>
    </location>
</feature>
<feature type="domain" description="TB" evidence="12">
    <location>
        <begin position="2032"/>
        <end position="2083"/>
    </location>
</feature>
<comment type="caution">
    <text evidence="10">Lacks conserved residue(s) required for the propagation of feature annotation.</text>
</comment>
<feature type="domain" description="EGF-like" evidence="11">
    <location>
        <begin position="883"/>
        <end position="921"/>
    </location>
</feature>
<dbReference type="GO" id="GO:0005509">
    <property type="term" value="F:calcium ion binding"/>
    <property type="evidence" value="ECO:0007669"/>
    <property type="project" value="InterPro"/>
</dbReference>
<keyword evidence="3" id="KW-0272">Extracellular matrix</keyword>
<keyword evidence="9" id="KW-0325">Glycoprotein</keyword>
<dbReference type="InterPro" id="IPR000152">
    <property type="entry name" value="EGF-type_Asp/Asn_hydroxyl_site"/>
</dbReference>
<feature type="domain" description="EGF-like" evidence="11">
    <location>
        <begin position="1292"/>
        <end position="1332"/>
    </location>
</feature>
<dbReference type="InterPro" id="IPR009030">
    <property type="entry name" value="Growth_fac_rcpt_cys_sf"/>
</dbReference>
<feature type="domain" description="EGF-like" evidence="11">
    <location>
        <begin position="2095"/>
        <end position="2136"/>
    </location>
</feature>
<keyword evidence="14" id="KW-1185">Reference proteome</keyword>
<dbReference type="Pfam" id="PF12662">
    <property type="entry name" value="cEGF"/>
    <property type="match status" value="4"/>
</dbReference>
<feature type="domain" description="EGF-like" evidence="11">
    <location>
        <begin position="1166"/>
        <end position="1206"/>
    </location>
</feature>
<evidence type="ECO:0008006" key="15">
    <source>
        <dbReference type="Google" id="ProtNLM"/>
    </source>
</evidence>
<feature type="domain" description="EGF-like" evidence="11">
    <location>
        <begin position="2260"/>
        <end position="2301"/>
    </location>
</feature>
<dbReference type="FunFam" id="2.10.25.10:FF:000038">
    <property type="entry name" value="Fibrillin 2"/>
    <property type="match status" value="2"/>
</dbReference>
<dbReference type="FunFam" id="2.10.25.10:FF:000003">
    <property type="entry name" value="fibrillin-1 isoform X1"/>
    <property type="match status" value="16"/>
</dbReference>
<feature type="domain" description="EGF-like" evidence="11">
    <location>
        <begin position="2574"/>
        <end position="2609"/>
    </location>
</feature>
<dbReference type="InterPro" id="IPR026823">
    <property type="entry name" value="cEGF"/>
</dbReference>
<feature type="domain" description="EGF-like" evidence="11">
    <location>
        <begin position="417"/>
        <end position="456"/>
    </location>
</feature>
<evidence type="ECO:0000256" key="6">
    <source>
        <dbReference type="ARBA" id="ARBA00022737"/>
    </source>
</evidence>
<dbReference type="PROSITE" id="PS50026">
    <property type="entry name" value="EGF_3"/>
    <property type="match status" value="40"/>
</dbReference>
<feature type="domain" description="EGF-like" evidence="11">
    <location>
        <begin position="777"/>
        <end position="818"/>
    </location>
</feature>
<dbReference type="CDD" id="cd00054">
    <property type="entry name" value="EGF_CA"/>
    <property type="match status" value="25"/>
</dbReference>
<feature type="domain" description="TB" evidence="12">
    <location>
        <begin position="930"/>
        <end position="987"/>
    </location>
</feature>
<feature type="domain" description="EGF-like" evidence="11">
    <location>
        <begin position="1460"/>
        <end position="1496"/>
    </location>
</feature>
<feature type="domain" description="EGF-like" evidence="11">
    <location>
        <begin position="498"/>
        <end position="539"/>
    </location>
</feature>
<keyword evidence="6" id="KW-0677">Repeat</keyword>
<feature type="domain" description="TB" evidence="12">
    <location>
        <begin position="314"/>
        <end position="367"/>
    </location>
</feature>
<feature type="domain" description="EGF-like" evidence="11">
    <location>
        <begin position="1818"/>
        <end position="1855"/>
    </location>
</feature>
<dbReference type="InterPro" id="IPR018097">
    <property type="entry name" value="EGF_Ca-bd_CS"/>
</dbReference>
<dbReference type="PIRSF" id="PIRSF036312">
    <property type="entry name" value="Fibrillin"/>
    <property type="match status" value="1"/>
</dbReference>
<dbReference type="PROSITE" id="PS51364">
    <property type="entry name" value="TB"/>
    <property type="match status" value="9"/>
</dbReference>
<protein>
    <recommendedName>
        <fullName evidence="15">Fibrillin-2</fullName>
    </recommendedName>
</protein>
<comment type="subcellular location">
    <subcellularLocation>
        <location evidence="1">Secreted</location>
        <location evidence="1">Extracellular space</location>
        <location evidence="1">Extracellular matrix</location>
    </subcellularLocation>
</comment>
<dbReference type="Pfam" id="PF12947">
    <property type="entry name" value="EGF_3"/>
    <property type="match status" value="2"/>
</dbReference>
<feature type="disulfide bond" evidence="10">
    <location>
        <begin position="132"/>
        <end position="142"/>
    </location>
</feature>
<evidence type="ECO:0000256" key="4">
    <source>
        <dbReference type="ARBA" id="ARBA00022536"/>
    </source>
</evidence>
<feature type="domain" description="EGF-like" evidence="11">
    <location>
        <begin position="1333"/>
        <end position="1373"/>
    </location>
</feature>
<keyword evidence="5" id="KW-0732">Signal</keyword>
<feature type="domain" description="EGF-like" evidence="11">
    <location>
        <begin position="1082"/>
        <end position="1123"/>
    </location>
</feature>
<proteinExistence type="predicted"/>
<evidence type="ECO:0000256" key="10">
    <source>
        <dbReference type="PROSITE-ProRule" id="PRU00076"/>
    </source>
</evidence>
<feature type="domain" description="EGF-like" evidence="11">
    <location>
        <begin position="735"/>
        <end position="776"/>
    </location>
</feature>
<feature type="domain" description="EGF-like" evidence="11">
    <location>
        <begin position="269"/>
        <end position="309"/>
    </location>
</feature>
<dbReference type="SUPFAM" id="SSF57184">
    <property type="entry name" value="Growth factor receptor domain"/>
    <property type="match status" value="10"/>
</dbReference>
<dbReference type="GO" id="GO:0071944">
    <property type="term" value="C:cell periphery"/>
    <property type="evidence" value="ECO:0007669"/>
    <property type="project" value="UniProtKB-ARBA"/>
</dbReference>
<dbReference type="Pfam" id="PF12661">
    <property type="entry name" value="hEGF"/>
    <property type="match status" value="2"/>
</dbReference>
<dbReference type="PROSITE" id="PS00010">
    <property type="entry name" value="ASX_HYDROXYL"/>
    <property type="match status" value="41"/>
</dbReference>
<feature type="domain" description="EGF-like" evidence="11">
    <location>
        <begin position="1418"/>
        <end position="1455"/>
    </location>
</feature>
<feature type="domain" description="TB" evidence="12">
    <location>
        <begin position="2306"/>
        <end position="2358"/>
    </location>
</feature>
<feature type="domain" description="EGF-like" evidence="11">
    <location>
        <begin position="2219"/>
        <end position="2259"/>
    </location>
</feature>
<feature type="domain" description="EGF-like" evidence="11">
    <location>
        <begin position="998"/>
        <end position="1035"/>
    </location>
</feature>
<feature type="domain" description="EGF-like" evidence="11">
    <location>
        <begin position="581"/>
        <end position="622"/>
    </location>
</feature>
<dbReference type="PROSITE" id="PS01186">
    <property type="entry name" value="EGF_2"/>
    <property type="match status" value="25"/>
</dbReference>
<gene>
    <name evidence="13" type="ORF">NEZAVI_LOCUS15265</name>
</gene>
<feature type="domain" description="TB" evidence="12">
    <location>
        <begin position="627"/>
        <end position="681"/>
    </location>
</feature>
<dbReference type="FunFam" id="2.10.25.10:FF:000002">
    <property type="entry name" value="Latent-transforming growth factor beta-binding protein 3"/>
    <property type="match status" value="1"/>
</dbReference>
<evidence type="ECO:0000256" key="2">
    <source>
        <dbReference type="ARBA" id="ARBA00022525"/>
    </source>
</evidence>
<evidence type="ECO:0000313" key="14">
    <source>
        <dbReference type="Proteomes" id="UP001152798"/>
    </source>
</evidence>
<dbReference type="FunFam" id="2.10.25.10:FF:000096">
    <property type="entry name" value="Putative fibrillin 2"/>
    <property type="match status" value="2"/>
</dbReference>
<dbReference type="OrthoDB" id="10045365at2759"/>
<dbReference type="SUPFAM" id="SSF57581">
    <property type="entry name" value="TB module/8-cys domain"/>
    <property type="match status" value="9"/>
</dbReference>
<feature type="domain" description="EGF-like" evidence="11">
    <location>
        <begin position="1860"/>
        <end position="1897"/>
    </location>
</feature>
<feature type="domain" description="EGF-like" evidence="11">
    <location>
        <begin position="2178"/>
        <end position="2218"/>
    </location>
</feature>
<feature type="domain" description="EGF-like" evidence="11">
    <location>
        <begin position="1733"/>
        <end position="1770"/>
    </location>
</feature>
<feature type="domain" description="TB" evidence="12">
    <location>
        <begin position="1667"/>
        <end position="1718"/>
    </location>
</feature>
<dbReference type="InterPro" id="IPR001881">
    <property type="entry name" value="EGF-like_Ca-bd_dom"/>
</dbReference>
<feature type="domain" description="EGF-like" evidence="11">
    <location>
        <begin position="1620"/>
        <end position="1662"/>
    </location>
</feature>
<organism evidence="13 14">
    <name type="scientific">Nezara viridula</name>
    <name type="common">Southern green stink bug</name>
    <name type="synonym">Cimex viridulus</name>
    <dbReference type="NCBI Taxonomy" id="85310"/>
    <lineage>
        <taxon>Eukaryota</taxon>
        <taxon>Metazoa</taxon>
        <taxon>Ecdysozoa</taxon>
        <taxon>Arthropoda</taxon>
        <taxon>Hexapoda</taxon>
        <taxon>Insecta</taxon>
        <taxon>Pterygota</taxon>
        <taxon>Neoptera</taxon>
        <taxon>Paraneoptera</taxon>
        <taxon>Hemiptera</taxon>
        <taxon>Heteroptera</taxon>
        <taxon>Panheteroptera</taxon>
        <taxon>Pentatomomorpha</taxon>
        <taxon>Pentatomoidea</taxon>
        <taxon>Pentatomidae</taxon>
        <taxon>Pentatominae</taxon>
        <taxon>Nezara</taxon>
    </lineage>
</organism>
<evidence type="ECO:0000256" key="9">
    <source>
        <dbReference type="ARBA" id="ARBA00023180"/>
    </source>
</evidence>
<feature type="domain" description="EGF-like" evidence="11">
    <location>
        <begin position="1578"/>
        <end position="1615"/>
    </location>
</feature>
<evidence type="ECO:0000313" key="13">
    <source>
        <dbReference type="EMBL" id="CAH1407578.1"/>
    </source>
</evidence>
<feature type="domain" description="EGF-like" evidence="11">
    <location>
        <begin position="693"/>
        <end position="734"/>
    </location>
</feature>